<keyword evidence="2" id="KW-1185">Reference proteome</keyword>
<dbReference type="Proteomes" id="UP000828941">
    <property type="component" value="Chromosome 6"/>
</dbReference>
<accession>A0ACB9NH27</accession>
<dbReference type="EMBL" id="CM039431">
    <property type="protein sequence ID" value="KAI4335306.1"/>
    <property type="molecule type" value="Genomic_DNA"/>
</dbReference>
<reference evidence="1 2" key="1">
    <citation type="journal article" date="2022" name="DNA Res.">
        <title>Chromosomal-level genome assembly of the orchid tree Bauhinia variegata (Leguminosae; Cercidoideae) supports the allotetraploid origin hypothesis of Bauhinia.</title>
        <authorList>
            <person name="Zhong Y."/>
            <person name="Chen Y."/>
            <person name="Zheng D."/>
            <person name="Pang J."/>
            <person name="Liu Y."/>
            <person name="Luo S."/>
            <person name="Meng S."/>
            <person name="Qian L."/>
            <person name="Wei D."/>
            <person name="Dai S."/>
            <person name="Zhou R."/>
        </authorList>
    </citation>
    <scope>NUCLEOTIDE SEQUENCE [LARGE SCALE GENOMIC DNA]</scope>
    <source>
        <strain evidence="1">BV-YZ2020</strain>
    </source>
</reference>
<name>A0ACB9NH27_BAUVA</name>
<gene>
    <name evidence="1" type="ORF">L6164_013966</name>
</gene>
<organism evidence="1 2">
    <name type="scientific">Bauhinia variegata</name>
    <name type="common">Purple orchid tree</name>
    <name type="synonym">Phanera variegata</name>
    <dbReference type="NCBI Taxonomy" id="167791"/>
    <lineage>
        <taxon>Eukaryota</taxon>
        <taxon>Viridiplantae</taxon>
        <taxon>Streptophyta</taxon>
        <taxon>Embryophyta</taxon>
        <taxon>Tracheophyta</taxon>
        <taxon>Spermatophyta</taxon>
        <taxon>Magnoliopsida</taxon>
        <taxon>eudicotyledons</taxon>
        <taxon>Gunneridae</taxon>
        <taxon>Pentapetalae</taxon>
        <taxon>rosids</taxon>
        <taxon>fabids</taxon>
        <taxon>Fabales</taxon>
        <taxon>Fabaceae</taxon>
        <taxon>Cercidoideae</taxon>
        <taxon>Cercideae</taxon>
        <taxon>Bauhiniinae</taxon>
        <taxon>Bauhinia</taxon>
    </lineage>
</organism>
<evidence type="ECO:0000313" key="1">
    <source>
        <dbReference type="EMBL" id="KAI4335306.1"/>
    </source>
</evidence>
<protein>
    <submittedName>
        <fullName evidence="1">Uncharacterized protein</fullName>
    </submittedName>
</protein>
<evidence type="ECO:0000313" key="2">
    <source>
        <dbReference type="Proteomes" id="UP000828941"/>
    </source>
</evidence>
<comment type="caution">
    <text evidence="1">The sequence shown here is derived from an EMBL/GenBank/DDBJ whole genome shotgun (WGS) entry which is preliminary data.</text>
</comment>
<sequence>MPGTIMVSVMELMGLPLSSSSSITVSMGKAVYEICQKGDFSFPLASLRNDLIILLQDVEGNEISRIGIEAKSIVEKGVWEDLFSLGGGHLHLKLQFILNDEEREKIRMMRQSALKKKHDELLNSSSLRSTESATTCAKIAALPSCTIDEVSDLPKRHLQLEAASVKEKDSPVEKVLLLGAEPDQKQLNPNIADQNKEMPSTASVSKAVHLTQLQCKDLIKKPVIHSPSMDDPQGGIGSKAILLGRSEQNVASIDDLIQPGLENTLGYPDKQNPSGKTPSNVRKMISAFESGLVQDRRSHIKPPPENCQFSEIEINAFTMYQHSKDDKAHNTEVAGFLKGRTGDSSHAGELQHVPVYIRESREQFNLLSHVSCKETKQLEELSTITILNKQTDSTHKTDKEEEKYNIDLLSTSTFETFTVSGKMLEKYSGRNHPFDIFSCQKNSQELCIQGASPHKLDSLLFYFDESSGAWIFPDEGRKFCLQTGGKILMDLLESQVKWRISHQRSLEFSLLEVADKNAASIGTGTELSDHGKIQKIEESKSKNSDDNGDKISGGPVKKVIKAAIIVGFGILLLLTRQRKSRHQRS</sequence>
<proteinExistence type="predicted"/>